<dbReference type="Gene3D" id="3.10.180.10">
    <property type="entry name" value="2,3-Dihydroxybiphenyl 1,2-Dioxygenase, domain 1"/>
    <property type="match status" value="1"/>
</dbReference>
<keyword evidence="2" id="KW-0456">Lyase</keyword>
<comment type="caution">
    <text evidence="2">The sequence shown here is derived from an EMBL/GenBank/DDBJ whole genome shotgun (WGS) entry which is preliminary data.</text>
</comment>
<dbReference type="PANTHER" id="PTHR36503:SF2">
    <property type="entry name" value="BLR2408 PROTEIN"/>
    <property type="match status" value="1"/>
</dbReference>
<evidence type="ECO:0000313" key="3">
    <source>
        <dbReference type="Proteomes" id="UP000322077"/>
    </source>
</evidence>
<dbReference type="InterPro" id="IPR037523">
    <property type="entry name" value="VOC_core"/>
</dbReference>
<dbReference type="InterPro" id="IPR029068">
    <property type="entry name" value="Glyas_Bleomycin-R_OHBP_Dase"/>
</dbReference>
<sequence length="143" mass="15672">MAQMIFVNLPVTDLARSIAFYEAVGFTADQQFRDDRAQMMTLSETIHVMIMTHDRFADFTPKAIPDAKKSAQVLICTSADSRDDVDAIIGRAAAAGAKLDPTPQQDMGGFMYGRSYEDPDGHIFEVMWMDVAAATAAFEAQPA</sequence>
<organism evidence="2 3">
    <name type="scientific">Sphingomonas montanisoli</name>
    <dbReference type="NCBI Taxonomy" id="2606412"/>
    <lineage>
        <taxon>Bacteria</taxon>
        <taxon>Pseudomonadati</taxon>
        <taxon>Pseudomonadota</taxon>
        <taxon>Alphaproteobacteria</taxon>
        <taxon>Sphingomonadales</taxon>
        <taxon>Sphingomonadaceae</taxon>
        <taxon>Sphingomonas</taxon>
    </lineage>
</organism>
<dbReference type="AlphaFoldDB" id="A0A5D9BZ41"/>
<dbReference type="InterPro" id="IPR004360">
    <property type="entry name" value="Glyas_Fos-R_dOase_dom"/>
</dbReference>
<protein>
    <submittedName>
        <fullName evidence="2">Lactoylglutathione lyase</fullName>
    </submittedName>
</protein>
<evidence type="ECO:0000259" key="1">
    <source>
        <dbReference type="PROSITE" id="PS51819"/>
    </source>
</evidence>
<dbReference type="EMBL" id="VTOU01000005">
    <property type="protein sequence ID" value="TZG24684.1"/>
    <property type="molecule type" value="Genomic_DNA"/>
</dbReference>
<dbReference type="RefSeq" id="WP_149523878.1">
    <property type="nucleotide sequence ID" value="NZ_VTOU01000005.1"/>
</dbReference>
<proteinExistence type="predicted"/>
<name>A0A5D9BZ41_9SPHN</name>
<dbReference type="PROSITE" id="PS51819">
    <property type="entry name" value="VOC"/>
    <property type="match status" value="1"/>
</dbReference>
<dbReference type="PANTHER" id="PTHR36503">
    <property type="entry name" value="BLR2520 PROTEIN"/>
    <property type="match status" value="1"/>
</dbReference>
<dbReference type="SUPFAM" id="SSF54593">
    <property type="entry name" value="Glyoxalase/Bleomycin resistance protein/Dihydroxybiphenyl dioxygenase"/>
    <property type="match status" value="1"/>
</dbReference>
<dbReference type="GO" id="GO:0016829">
    <property type="term" value="F:lyase activity"/>
    <property type="evidence" value="ECO:0007669"/>
    <property type="project" value="UniProtKB-KW"/>
</dbReference>
<feature type="domain" description="VOC" evidence="1">
    <location>
        <begin position="3"/>
        <end position="129"/>
    </location>
</feature>
<gene>
    <name evidence="2" type="ORF">FYJ91_18900</name>
</gene>
<dbReference type="Pfam" id="PF00903">
    <property type="entry name" value="Glyoxalase"/>
    <property type="match status" value="1"/>
</dbReference>
<dbReference type="Proteomes" id="UP000322077">
    <property type="component" value="Unassembled WGS sequence"/>
</dbReference>
<accession>A0A5D9BZ41</accession>
<evidence type="ECO:0000313" key="2">
    <source>
        <dbReference type="EMBL" id="TZG24684.1"/>
    </source>
</evidence>
<keyword evidence="3" id="KW-1185">Reference proteome</keyword>
<reference evidence="2 3" key="1">
    <citation type="submission" date="2019-08" db="EMBL/GenBank/DDBJ databases">
        <authorList>
            <person name="Wang G."/>
            <person name="Xu Z."/>
        </authorList>
    </citation>
    <scope>NUCLEOTIDE SEQUENCE [LARGE SCALE GENOMIC DNA]</scope>
    <source>
        <strain evidence="2 3">ZX</strain>
    </source>
</reference>